<dbReference type="AlphaFoldDB" id="A0A8H5CAL5"/>
<dbReference type="Proteomes" id="UP000541558">
    <property type="component" value="Unassembled WGS sequence"/>
</dbReference>
<proteinExistence type="predicted"/>
<keyword evidence="2" id="KW-1185">Reference proteome</keyword>
<sequence length="50" mass="5360">MRMGVLEGKREGSRAAIKYAKEHGVMEEARVTLSGGIPRRSSEGVKAADS</sequence>
<name>A0A8H5CAL5_9AGAR</name>
<dbReference type="EMBL" id="JAACJK010000016">
    <property type="protein sequence ID" value="KAF5338210.1"/>
    <property type="molecule type" value="Genomic_DNA"/>
</dbReference>
<evidence type="ECO:0000313" key="1">
    <source>
        <dbReference type="EMBL" id="KAF5338210.1"/>
    </source>
</evidence>
<comment type="caution">
    <text evidence="1">The sequence shown here is derived from an EMBL/GenBank/DDBJ whole genome shotgun (WGS) entry which is preliminary data.</text>
</comment>
<reference evidence="1 2" key="1">
    <citation type="journal article" date="2020" name="ISME J.">
        <title>Uncovering the hidden diversity of litter-decomposition mechanisms in mushroom-forming fungi.</title>
        <authorList>
            <person name="Floudas D."/>
            <person name="Bentzer J."/>
            <person name="Ahren D."/>
            <person name="Johansson T."/>
            <person name="Persson P."/>
            <person name="Tunlid A."/>
        </authorList>
    </citation>
    <scope>NUCLEOTIDE SEQUENCE [LARGE SCALE GENOMIC DNA]</scope>
    <source>
        <strain evidence="1 2">CBS 175.51</strain>
    </source>
</reference>
<evidence type="ECO:0000313" key="2">
    <source>
        <dbReference type="Proteomes" id="UP000541558"/>
    </source>
</evidence>
<accession>A0A8H5CAL5</accession>
<gene>
    <name evidence="1" type="ORF">D9611_014592</name>
</gene>
<protein>
    <submittedName>
        <fullName evidence="1">Uncharacterized protein</fullName>
    </submittedName>
</protein>
<organism evidence="1 2">
    <name type="scientific">Ephemerocybe angulata</name>
    <dbReference type="NCBI Taxonomy" id="980116"/>
    <lineage>
        <taxon>Eukaryota</taxon>
        <taxon>Fungi</taxon>
        <taxon>Dikarya</taxon>
        <taxon>Basidiomycota</taxon>
        <taxon>Agaricomycotina</taxon>
        <taxon>Agaricomycetes</taxon>
        <taxon>Agaricomycetidae</taxon>
        <taxon>Agaricales</taxon>
        <taxon>Agaricineae</taxon>
        <taxon>Psathyrellaceae</taxon>
        <taxon>Ephemerocybe</taxon>
    </lineage>
</organism>